<dbReference type="PANTHER" id="PTHR47471:SF1">
    <property type="entry name" value="PROTEIN ESSENTIAL FOR POTEXVIRUS ACCUMULATION 1"/>
    <property type="match status" value="1"/>
</dbReference>
<feature type="domain" description="GYF" evidence="3">
    <location>
        <begin position="499"/>
        <end position="550"/>
    </location>
</feature>
<name>A0A6P4DUZ6_ARADU</name>
<feature type="compositionally biased region" description="Polar residues" evidence="2">
    <location>
        <begin position="449"/>
        <end position="458"/>
    </location>
</feature>
<dbReference type="Gene3D" id="3.30.1490.40">
    <property type="match status" value="1"/>
</dbReference>
<dbReference type="Pfam" id="PF02213">
    <property type="entry name" value="GYF"/>
    <property type="match status" value="1"/>
</dbReference>
<sequence length="1715" mass="187509">MAQRATSDSRTPLQIPKDVQGSENPIPLSPQWLLPKLGESKSGTGTVENHVVSSPPFGHRMETTKTSGNGEDVYDAHKRKDVFRPSMLDSESGRRDRWRDEERDTKSSIRKDRWRDGEKDLGDSRRVERWTENLPSKNFGEVRRGAADRRNDSGNRDTNFDQRRESKWNTRWGPDNKEPEGLHEKWSDSGKEGDIHLDKRLSHTSNHGKDEKEGDHYRPWRPSFSQGRGRLDSPHHHNSTPNKQGSAYSYGRGRGENTTPVSTLGHGRGGSGGSFMNNSIPGTLLEQVESGHGEPSPFRYSRTKLFDVYRVTKMETNRKLVDDFVQVANLTQDDPLEPLALLAPNPEEMSILKGIDKGDIISSGAPQMPKDGKSSTEFTHTRRMMPGSASLQDRVEDGDHNRVSDEVHGNRELSVEGNSSVHPGVARQTMPAGEHGSTLLHDNRDATNGLRSRNLDYSSDSKDVGRWQSNEDPILKRQLSGILDSELGSRKVMQMAPEELSLFYKDPKGQIQGPFKGVDIIGWFESGYFGIDLPVRLDNSAADSPWLPLGDVMPHLRAKARPPPGFFATKPNDYTDISGRQTSGPSGNILAGSTDIEMLRSDPRLRQASATEAENRFLESLMSGNKGGPPLESLALSEGLQGFIGNNSGNLGPSGVDNGSNLYLLANSLALERQRSLPSPYPYWPGPDAASLAPKADISLDAALHSKLLSSASDNSRQPQSQNSDLLSIIQGLSDRTSAGLNSGASGWPNHPLQGGLHPLQNKFDFHHDQNFSQVPFGIQQQRLPPQNQLSLGNLLGQAADNSANILAAEKLPSSGISQDPEVLNLLQQQYLMQLQSQAVAPAQQMPLLDKLLLLKQQQKLEEQQQLLRQQQLLSQVLQNQQSNQLFGNSSFGHMQGGAPPIGNLHMDPSQLRSPEIFPMSSQSHIPSVHDEPCTDSLNLPMNSQDTSYNVSNVASPLNLPHQLFGNTGSQKSWGPVVPEQINEKNQEMFPAPKVVDSPQLPDQEISKEEPQIEEQPLSVSDFTSKSLENPGDSINCATESCEIELPLSIDLKDKSNIAHKEQQAERESNDVELSVVVQNIDAPEPKKVNEKKSKKQKSSKLQPSDQAKGLPKNASLQLSKQSEPGKPDSTETNLKQTIGKGNQIGVVGKESANYEDNGVPAGVPQNIDEAGDRLESKVVDSVSKQHNKIPAGRAWKAAPGAKQKSLIEIQQEEQRKAEAQMLVSEVATSVNSLSLATPWAGVVANPDSGKVSGESHREGGTADHLVKTETSQNLKSRKSPLHDLLAEEVSKKSDEKDAEFPDNISSSQNIAVQSESLDDSEFIEAKDSKRSRKKSKSKGSVVKASVPNATVGEVPVSLSPTEKGKSSRSSLQEKDVLPAIPARPSLGDFVQWKGEREPPSPTPSLAWSSDSVRFPKPTSLRDILKEQAKKSSSAVTASPMPTPQKVQPSQPTRNGGSSRSISASSPSKAASPMQINSHASLQSKYPGDDDFFWGPIEQSKQETKQSDFPQLGQGNWGSKNVPIKGSSPASLTRQKSVSGKPNEQRSLLSSSPASSQSMLKTKKDAMTKHSEAMGFRDWCESECDRLIGTKDTSFLEFCLKQSRSEAELLLVENLGSYDPEHEFIEKFLNYKDMLPSDVLEIAFQSKTDKKATGLGAGVVLSANADMQDMDNTEASGRGGGKKKAKKGKKVSPAVLGFNVVSNRIMMGEIQRVED</sequence>
<dbReference type="SUPFAM" id="SSF55277">
    <property type="entry name" value="GYF domain"/>
    <property type="match status" value="1"/>
</dbReference>
<feature type="compositionally biased region" description="Polar residues" evidence="2">
    <location>
        <begin position="1445"/>
        <end position="1457"/>
    </location>
</feature>
<feature type="coiled-coil region" evidence="1">
    <location>
        <begin position="854"/>
        <end position="881"/>
    </location>
</feature>
<feature type="compositionally biased region" description="Low complexity" evidence="2">
    <location>
        <begin position="1458"/>
        <end position="1472"/>
    </location>
</feature>
<reference evidence="5 6" key="2">
    <citation type="submission" date="2025-04" db="UniProtKB">
        <authorList>
            <consortium name="RefSeq"/>
        </authorList>
    </citation>
    <scope>IDENTIFICATION</scope>
    <source>
        <tissue evidence="5 6">Whole plant</tissue>
    </source>
</reference>
<dbReference type="InterPro" id="IPR035445">
    <property type="entry name" value="GYF-like_dom_sf"/>
</dbReference>
<feature type="compositionally biased region" description="Polar residues" evidence="2">
    <location>
        <begin position="1474"/>
        <end position="1484"/>
    </location>
</feature>
<feature type="region of interest" description="Disordered" evidence="2">
    <location>
        <begin position="1079"/>
        <end position="1168"/>
    </location>
</feature>
<feature type="compositionally biased region" description="Polar residues" evidence="2">
    <location>
        <begin position="1507"/>
        <end position="1519"/>
    </location>
</feature>
<evidence type="ECO:0000256" key="1">
    <source>
        <dbReference type="SAM" id="Coils"/>
    </source>
</evidence>
<feature type="compositionally biased region" description="Basic and acidic residues" evidence="2">
    <location>
        <begin position="91"/>
        <end position="131"/>
    </location>
</feature>
<reference evidence="4" key="1">
    <citation type="journal article" date="2016" name="Nat. Genet.">
        <title>The genome sequences of Arachis duranensis and Arachis ipaensis, the diploid ancestors of cultivated peanut.</title>
        <authorList>
            <person name="Bertioli D.J."/>
            <person name="Cannon S.B."/>
            <person name="Froenicke L."/>
            <person name="Huang G."/>
            <person name="Farmer A.D."/>
            <person name="Cannon E.K."/>
            <person name="Liu X."/>
            <person name="Gao D."/>
            <person name="Clevenger J."/>
            <person name="Dash S."/>
            <person name="Ren L."/>
            <person name="Moretzsohn M.C."/>
            <person name="Shirasawa K."/>
            <person name="Huang W."/>
            <person name="Vidigal B."/>
            <person name="Abernathy B."/>
            <person name="Chu Y."/>
            <person name="Niederhuth C.E."/>
            <person name="Umale P."/>
            <person name="Araujo A.C."/>
            <person name="Kozik A."/>
            <person name="Kim K.D."/>
            <person name="Burow M.D."/>
            <person name="Varshney R.K."/>
            <person name="Wang X."/>
            <person name="Zhang X."/>
            <person name="Barkley N."/>
            <person name="Guimaraes P.M."/>
            <person name="Isobe S."/>
            <person name="Guo B."/>
            <person name="Liao B."/>
            <person name="Stalker H.T."/>
            <person name="Schmitz R.J."/>
            <person name="Scheffler B.E."/>
            <person name="Leal-Bertioli S.C."/>
            <person name="Xun X."/>
            <person name="Jackson S.A."/>
            <person name="Michelmore R."/>
            <person name="Ozias-Akins P."/>
        </authorList>
    </citation>
    <scope>NUCLEOTIDE SEQUENCE [LARGE SCALE GENOMIC DNA]</scope>
    <source>
        <strain evidence="4">cv. V14167</strain>
    </source>
</reference>
<dbReference type="InterPro" id="IPR003169">
    <property type="entry name" value="GYF"/>
</dbReference>
<feature type="region of interest" description="Disordered" evidence="2">
    <location>
        <begin position="1238"/>
        <end position="1567"/>
    </location>
</feature>
<dbReference type="Proteomes" id="UP000515211">
    <property type="component" value="Chromosome 6"/>
</dbReference>
<dbReference type="RefSeq" id="XP_015972625.1">
    <property type="nucleotide sequence ID" value="XM_016117139.3"/>
</dbReference>
<evidence type="ECO:0000259" key="3">
    <source>
        <dbReference type="PROSITE" id="PS50829"/>
    </source>
</evidence>
<dbReference type="PROSITE" id="PS50829">
    <property type="entry name" value="GYF"/>
    <property type="match status" value="1"/>
</dbReference>
<feature type="compositionally biased region" description="Polar residues" evidence="2">
    <location>
        <begin position="1528"/>
        <end position="1546"/>
    </location>
</feature>
<feature type="compositionally biased region" description="Basic and acidic residues" evidence="2">
    <location>
        <begin position="1281"/>
        <end position="1300"/>
    </location>
</feature>
<dbReference type="SMART" id="SM00444">
    <property type="entry name" value="GYF"/>
    <property type="match status" value="1"/>
</dbReference>
<evidence type="ECO:0000313" key="5">
    <source>
        <dbReference type="RefSeq" id="XP_015972625.1"/>
    </source>
</evidence>
<feature type="compositionally biased region" description="Polar residues" evidence="2">
    <location>
        <begin position="1304"/>
        <end position="1316"/>
    </location>
</feature>
<evidence type="ECO:0000313" key="6">
    <source>
        <dbReference type="RefSeq" id="XP_015972626.1"/>
    </source>
</evidence>
<keyword evidence="1" id="KW-0175">Coiled coil</keyword>
<dbReference type="OrthoDB" id="6415790at2759"/>
<protein>
    <submittedName>
        <fullName evidence="5 6">Protein ESSENTIAL FOR POTEXVIRUS ACCUMULATION 1</fullName>
    </submittedName>
</protein>
<proteinExistence type="predicted"/>
<organism evidence="4 5">
    <name type="scientific">Arachis duranensis</name>
    <name type="common">Wild peanut</name>
    <dbReference type="NCBI Taxonomy" id="130453"/>
    <lineage>
        <taxon>Eukaryota</taxon>
        <taxon>Viridiplantae</taxon>
        <taxon>Streptophyta</taxon>
        <taxon>Embryophyta</taxon>
        <taxon>Tracheophyta</taxon>
        <taxon>Spermatophyta</taxon>
        <taxon>Magnoliopsida</taxon>
        <taxon>eudicotyledons</taxon>
        <taxon>Gunneridae</taxon>
        <taxon>Pentapetalae</taxon>
        <taxon>rosids</taxon>
        <taxon>fabids</taxon>
        <taxon>Fabales</taxon>
        <taxon>Fabaceae</taxon>
        <taxon>Papilionoideae</taxon>
        <taxon>50 kb inversion clade</taxon>
        <taxon>dalbergioids sensu lato</taxon>
        <taxon>Dalbergieae</taxon>
        <taxon>Pterocarpus clade</taxon>
        <taxon>Arachis</taxon>
    </lineage>
</organism>
<dbReference type="GeneID" id="107495931"/>
<feature type="region of interest" description="Disordered" evidence="2">
    <location>
        <begin position="1180"/>
        <end position="1201"/>
    </location>
</feature>
<feature type="region of interest" description="Disordered" evidence="2">
    <location>
        <begin position="1"/>
        <end position="280"/>
    </location>
</feature>
<feature type="compositionally biased region" description="Basic and acidic residues" evidence="2">
    <location>
        <begin position="140"/>
        <end position="218"/>
    </location>
</feature>
<evidence type="ECO:0000313" key="4">
    <source>
        <dbReference type="Proteomes" id="UP000515211"/>
    </source>
</evidence>
<dbReference type="RefSeq" id="XP_015972626.1">
    <property type="nucleotide sequence ID" value="XM_016117140.3"/>
</dbReference>
<dbReference type="PANTHER" id="PTHR47471">
    <property type="entry name" value="GYF DOMAIN-CONTAINING PROTEIN"/>
    <property type="match status" value="1"/>
</dbReference>
<feature type="compositionally biased region" description="Basic and acidic residues" evidence="2">
    <location>
        <begin position="393"/>
        <end position="414"/>
    </location>
</feature>
<dbReference type="CDD" id="cd00072">
    <property type="entry name" value="GYF"/>
    <property type="match status" value="1"/>
</dbReference>
<evidence type="ECO:0000256" key="2">
    <source>
        <dbReference type="SAM" id="MobiDB-lite"/>
    </source>
</evidence>
<dbReference type="KEGG" id="adu:107495931"/>
<feature type="compositionally biased region" description="Low complexity" evidence="2">
    <location>
        <begin position="1547"/>
        <end position="1560"/>
    </location>
</feature>
<feature type="region of interest" description="Disordered" evidence="2">
    <location>
        <begin position="361"/>
        <end position="466"/>
    </location>
</feature>
<feature type="compositionally biased region" description="Polar residues" evidence="2">
    <location>
        <begin position="1"/>
        <end position="12"/>
    </location>
</feature>
<feature type="compositionally biased region" description="Basic and acidic residues" evidence="2">
    <location>
        <begin position="1254"/>
        <end position="1268"/>
    </location>
</feature>
<gene>
    <name evidence="5 6" type="primary">LOC107495931</name>
</gene>
<keyword evidence="4" id="KW-1185">Reference proteome</keyword>
<accession>A0A6P4DUZ6</accession>
<feature type="compositionally biased region" description="Polar residues" evidence="2">
    <location>
        <begin position="1131"/>
        <end position="1141"/>
    </location>
</feature>